<accession>A0ABM9M2C9</accession>
<feature type="transmembrane region" description="Helical" evidence="1">
    <location>
        <begin position="137"/>
        <end position="157"/>
    </location>
</feature>
<feature type="transmembrane region" description="Helical" evidence="1">
    <location>
        <begin position="163"/>
        <end position="183"/>
    </location>
</feature>
<dbReference type="RefSeq" id="WP_308479370.1">
    <property type="nucleotide sequence ID" value="NZ_OY726397.1"/>
</dbReference>
<keyword evidence="1" id="KW-0472">Membrane</keyword>
<feature type="transmembrane region" description="Helical" evidence="1">
    <location>
        <begin position="195"/>
        <end position="216"/>
    </location>
</feature>
<feature type="transmembrane region" description="Helical" evidence="1">
    <location>
        <begin position="81"/>
        <end position="98"/>
    </location>
</feature>
<organism evidence="2 3">
    <name type="scientific">[Mycobacterium] burgundiense</name>
    <dbReference type="NCBI Taxonomy" id="3064286"/>
    <lineage>
        <taxon>Bacteria</taxon>
        <taxon>Bacillati</taxon>
        <taxon>Actinomycetota</taxon>
        <taxon>Actinomycetes</taxon>
        <taxon>Mycobacteriales</taxon>
        <taxon>Mycobacteriaceae</taxon>
        <taxon>Mycolicibacterium</taxon>
    </lineage>
</organism>
<reference evidence="2 3" key="1">
    <citation type="submission" date="2023-08" db="EMBL/GenBank/DDBJ databases">
        <authorList>
            <person name="Folkvardsen B D."/>
            <person name="Norman A."/>
        </authorList>
    </citation>
    <scope>NUCLEOTIDE SEQUENCE [LARGE SCALE GENOMIC DNA]</scope>
    <source>
        <strain evidence="2 3">Mu0053</strain>
    </source>
</reference>
<dbReference type="EMBL" id="OY726397">
    <property type="protein sequence ID" value="CAJ1509025.1"/>
    <property type="molecule type" value="Genomic_DNA"/>
</dbReference>
<name>A0ABM9M2C9_9MYCO</name>
<evidence type="ECO:0000256" key="1">
    <source>
        <dbReference type="SAM" id="Phobius"/>
    </source>
</evidence>
<keyword evidence="1" id="KW-1133">Transmembrane helix</keyword>
<protein>
    <submittedName>
        <fullName evidence="2">Uncharacterized protein</fullName>
    </submittedName>
</protein>
<evidence type="ECO:0000313" key="3">
    <source>
        <dbReference type="Proteomes" id="UP001190465"/>
    </source>
</evidence>
<dbReference type="Proteomes" id="UP001190465">
    <property type="component" value="Chromosome"/>
</dbReference>
<feature type="transmembrane region" description="Helical" evidence="1">
    <location>
        <begin position="58"/>
        <end position="75"/>
    </location>
</feature>
<keyword evidence="3" id="KW-1185">Reference proteome</keyword>
<feature type="transmembrane region" description="Helical" evidence="1">
    <location>
        <begin position="29"/>
        <end position="46"/>
    </location>
</feature>
<sequence length="228" mass="24719">MDQEVILADSVSIHTRGLVELANERPHTLIFYVLTMACIALTVIPHGSRGDLSRQRKIYWGGTFSAAACAFIAALPNASTGLIVAGLCVFCLVLPAYFRTQLIKIGDRVIAFDSVEDLPVSGDGKDPYTPRTSASKVWWLSVFAIWIGSVNMLGYLIDGESLGYGLLGLFILTVPAAVVGLGDGMHRQRIARGQYLQFGLVTVMSAGIFTVCYLVAHSVGLRLRRPSR</sequence>
<keyword evidence="1" id="KW-0812">Transmembrane</keyword>
<proteinExistence type="predicted"/>
<gene>
    <name evidence="2" type="ORF">MU0053_004046</name>
</gene>
<evidence type="ECO:0000313" key="2">
    <source>
        <dbReference type="EMBL" id="CAJ1509025.1"/>
    </source>
</evidence>